<organism evidence="2 3">
    <name type="scientific">Serratia marcescens</name>
    <dbReference type="NCBI Taxonomy" id="615"/>
    <lineage>
        <taxon>Bacteria</taxon>
        <taxon>Pseudomonadati</taxon>
        <taxon>Pseudomonadota</taxon>
        <taxon>Gammaproteobacteria</taxon>
        <taxon>Enterobacterales</taxon>
        <taxon>Yersiniaceae</taxon>
        <taxon>Serratia</taxon>
    </lineage>
</organism>
<feature type="domain" description="Bro-N" evidence="1">
    <location>
        <begin position="1"/>
        <end position="110"/>
    </location>
</feature>
<evidence type="ECO:0000313" key="3">
    <source>
        <dbReference type="Proteomes" id="UP001234811"/>
    </source>
</evidence>
<dbReference type="Pfam" id="PF02498">
    <property type="entry name" value="Bro-N"/>
    <property type="match status" value="1"/>
</dbReference>
<dbReference type="PROSITE" id="PS51750">
    <property type="entry name" value="BRO_N"/>
    <property type="match status" value="1"/>
</dbReference>
<dbReference type="AlphaFoldDB" id="A0ABD5BHD6"/>
<protein>
    <submittedName>
        <fullName evidence="2">BRO family protein</fullName>
    </submittedName>
</protein>
<dbReference type="Proteomes" id="UP001234811">
    <property type="component" value="Unassembled WGS sequence"/>
</dbReference>
<reference evidence="2 3" key="1">
    <citation type="submission" date="2023-07" db="EMBL/GenBank/DDBJ databases">
        <title>Pathogens genome sequencing project 196.</title>
        <authorList>
            <person name="Cao X."/>
        </authorList>
    </citation>
    <scope>NUCLEOTIDE SEQUENCE [LARGE SCALE GENOMIC DNA]</scope>
    <source>
        <strain evidence="2 3">SM41</strain>
    </source>
</reference>
<evidence type="ECO:0000259" key="1">
    <source>
        <dbReference type="PROSITE" id="PS51750"/>
    </source>
</evidence>
<sequence>MATQLSFHDHQFSAITRNNQIWLSSKDIAKALGYAKTNAITHIYNTNTDEFTSGMTEIVESNTSGNLKCRSRIFSLRGAHLIGMFARTKLAKEFRKWVLDILDQEIGAVTNEMPPEQTTTYSRTPLRDAVNMLVGKKGMMYPDAYSLIHQRFGVQHIDQLSQSQMLEAIEYIHCLLIDDHHPNAVPMNGRILTTFRNGEMVGQRFVRDDEHVATLPAFMDIARRAHYVVIHEDDAAPLVRILTNNPPVERRGKLITQF</sequence>
<comment type="caution">
    <text evidence="2">The sequence shown here is derived from an EMBL/GenBank/DDBJ whole genome shotgun (WGS) entry which is preliminary data.</text>
</comment>
<proteinExistence type="predicted"/>
<evidence type="ECO:0000313" key="2">
    <source>
        <dbReference type="EMBL" id="MDQ9556056.1"/>
    </source>
</evidence>
<name>A0ABD5BHD6_SERMA</name>
<dbReference type="RefSeq" id="WP_094859774.1">
    <property type="nucleotide sequence ID" value="NZ_CP047682.1"/>
</dbReference>
<gene>
    <name evidence="2" type="ORF">RF091_11085</name>
</gene>
<dbReference type="EMBL" id="JAVIPQ010000156">
    <property type="protein sequence ID" value="MDQ9556056.1"/>
    <property type="molecule type" value="Genomic_DNA"/>
</dbReference>
<dbReference type="InterPro" id="IPR003497">
    <property type="entry name" value="BRO_N_domain"/>
</dbReference>
<accession>A0ABD5BHD6</accession>
<dbReference type="SMART" id="SM01040">
    <property type="entry name" value="Bro-N"/>
    <property type="match status" value="1"/>
</dbReference>